<dbReference type="AlphaFoldDB" id="A0AAE1A0B2"/>
<evidence type="ECO:0000313" key="3">
    <source>
        <dbReference type="EMBL" id="KAK3779019.1"/>
    </source>
</evidence>
<dbReference type="SUPFAM" id="SSF56219">
    <property type="entry name" value="DNase I-like"/>
    <property type="match status" value="1"/>
</dbReference>
<dbReference type="GO" id="GO:0003824">
    <property type="term" value="F:catalytic activity"/>
    <property type="evidence" value="ECO:0007669"/>
    <property type="project" value="InterPro"/>
</dbReference>
<reference evidence="3" key="1">
    <citation type="journal article" date="2023" name="G3 (Bethesda)">
        <title>A reference genome for the long-term kleptoplast-retaining sea slug Elysia crispata morphotype clarki.</title>
        <authorList>
            <person name="Eastman K.E."/>
            <person name="Pendleton A.L."/>
            <person name="Shaikh M.A."/>
            <person name="Suttiyut T."/>
            <person name="Ogas R."/>
            <person name="Tomko P."/>
            <person name="Gavelis G."/>
            <person name="Widhalm J.R."/>
            <person name="Wisecaver J.H."/>
        </authorList>
    </citation>
    <scope>NUCLEOTIDE SEQUENCE</scope>
    <source>
        <strain evidence="3">ECLA1</strain>
    </source>
</reference>
<sequence>MRCLLTDRYLDEVSELACLDNPESYTGESLVLSVGPPKPDRSKDRGQTRYDPPPTCRFSIGLTTLSCKNAIVTETATNNLYNSRKRLSEGPQGACMNGSGESRKEATDKTKEVLNAKTKTRIGFWNVRTMFETGKLAQVISEMNRYTSNLHILGVSESRWTGTGRLRTNTGETVLHSGRDDNIHTEGVAIVLKKGLEKSLMEWKPVNSRLIRIRHNNLSILQCYAPTNDYEVEDKDLFYEQLQAELNEIPRHDVITLMGDLNAKVGDDNNGAERTMGKFGCGSINNNGERLVEFCASNDLVIGGTLFNHPAIHRLTWYSPNGRDKNQIDHIAINGIWRGSLLDVRVKRGADVGSDHLLVIVNIRLKLRRTDQRHADHRGLDVNKLKDPDVKRSFIIQIRNRFQALSDQENNTQQEMEDTNHLWNQVKTTYQEAGRTILGHRNERHKDWISQEAWQKIEERKDIKKKVLSTKSERIKTQQQQAYREADRAVKQIIRHDKRKHVEDMATQAEEAAYNGDQRTLYKITKQVCGKFRSITTAPIKNKEGQLLTSETAQEARWTEHFNEVLNRPAPETEPDIQEAEEDLDVVTTPPTKEEIIRAIKSLRNNKAPGPDFLNAELFKSDPPLAAEILLPLLTTAWNKKEIPEDWNEGVIIKIPKKECWRMIESDLCKLSSFHTKSLRKIARIFWPRYISNEHLLEQCQQETMETIIIRRRWRWIGHVLRKEQDAIPRVAVQWRPEGHRKRGRPKTTWRRTVEAEAAAMRQSWGALRMLAQDREQWKEFVAALIAYGKKGSNFPKDRVQRQRRVDKLKKRGRESGIYAYNISNRQDNKSPL</sequence>
<evidence type="ECO:0000256" key="1">
    <source>
        <dbReference type="SAM" id="MobiDB-lite"/>
    </source>
</evidence>
<organism evidence="3 4">
    <name type="scientific">Elysia crispata</name>
    <name type="common">lettuce slug</name>
    <dbReference type="NCBI Taxonomy" id="231223"/>
    <lineage>
        <taxon>Eukaryota</taxon>
        <taxon>Metazoa</taxon>
        <taxon>Spiralia</taxon>
        <taxon>Lophotrochozoa</taxon>
        <taxon>Mollusca</taxon>
        <taxon>Gastropoda</taxon>
        <taxon>Heterobranchia</taxon>
        <taxon>Euthyneura</taxon>
        <taxon>Panpulmonata</taxon>
        <taxon>Sacoglossa</taxon>
        <taxon>Placobranchoidea</taxon>
        <taxon>Plakobranchidae</taxon>
        <taxon>Elysia</taxon>
    </lineage>
</organism>
<proteinExistence type="predicted"/>
<feature type="region of interest" description="Disordered" evidence="1">
    <location>
        <begin position="85"/>
        <end position="110"/>
    </location>
</feature>
<evidence type="ECO:0000259" key="2">
    <source>
        <dbReference type="Pfam" id="PF03372"/>
    </source>
</evidence>
<keyword evidence="4" id="KW-1185">Reference proteome</keyword>
<accession>A0AAE1A0B2</accession>
<comment type="caution">
    <text evidence="3">The sequence shown here is derived from an EMBL/GenBank/DDBJ whole genome shotgun (WGS) entry which is preliminary data.</text>
</comment>
<feature type="compositionally biased region" description="Basic and acidic residues" evidence="1">
    <location>
        <begin position="38"/>
        <end position="48"/>
    </location>
</feature>
<dbReference type="InterPro" id="IPR036691">
    <property type="entry name" value="Endo/exonu/phosph_ase_sf"/>
</dbReference>
<feature type="domain" description="Endonuclease/exonuclease/phosphatase" evidence="2">
    <location>
        <begin position="125"/>
        <end position="356"/>
    </location>
</feature>
<dbReference type="InterPro" id="IPR005135">
    <property type="entry name" value="Endo/exonuclease/phosphatase"/>
</dbReference>
<protein>
    <recommendedName>
        <fullName evidence="2">Endonuclease/exonuclease/phosphatase domain-containing protein</fullName>
    </recommendedName>
</protein>
<dbReference type="CDD" id="cd09076">
    <property type="entry name" value="L1-EN"/>
    <property type="match status" value="1"/>
</dbReference>
<dbReference type="PANTHER" id="PTHR19446">
    <property type="entry name" value="REVERSE TRANSCRIPTASES"/>
    <property type="match status" value="1"/>
</dbReference>
<dbReference type="Gene3D" id="3.60.10.10">
    <property type="entry name" value="Endonuclease/exonuclease/phosphatase"/>
    <property type="match status" value="1"/>
</dbReference>
<feature type="compositionally biased region" description="Basic and acidic residues" evidence="1">
    <location>
        <begin position="101"/>
        <end position="110"/>
    </location>
</feature>
<name>A0AAE1A0B2_9GAST</name>
<evidence type="ECO:0000313" key="4">
    <source>
        <dbReference type="Proteomes" id="UP001283361"/>
    </source>
</evidence>
<dbReference type="EMBL" id="JAWDGP010002890">
    <property type="protein sequence ID" value="KAK3779019.1"/>
    <property type="molecule type" value="Genomic_DNA"/>
</dbReference>
<dbReference type="Pfam" id="PF03372">
    <property type="entry name" value="Exo_endo_phos"/>
    <property type="match status" value="1"/>
</dbReference>
<dbReference type="Proteomes" id="UP001283361">
    <property type="component" value="Unassembled WGS sequence"/>
</dbReference>
<feature type="region of interest" description="Disordered" evidence="1">
    <location>
        <begin position="27"/>
        <end position="53"/>
    </location>
</feature>
<gene>
    <name evidence="3" type="ORF">RRG08_034277</name>
</gene>